<dbReference type="GO" id="GO:0031119">
    <property type="term" value="P:tRNA pseudouridine synthesis"/>
    <property type="evidence" value="ECO:0007669"/>
    <property type="project" value="TreeGrafter"/>
</dbReference>
<dbReference type="AlphaFoldDB" id="A0AAV2M4V2"/>
<comment type="catalytic activity">
    <reaction evidence="4">
        <text>uridine(38/39/40) in tRNA = pseudouridine(38/39/40) in tRNA</text>
        <dbReference type="Rhea" id="RHEA:22376"/>
        <dbReference type="Rhea" id="RHEA-COMP:10085"/>
        <dbReference type="Rhea" id="RHEA-COMP:10087"/>
        <dbReference type="ChEBI" id="CHEBI:65314"/>
        <dbReference type="ChEBI" id="CHEBI:65315"/>
        <dbReference type="EC" id="5.4.99.12"/>
    </reaction>
</comment>
<evidence type="ECO:0000256" key="4">
    <source>
        <dbReference type="RuleBase" id="RU003792"/>
    </source>
</evidence>
<dbReference type="Pfam" id="PF01416">
    <property type="entry name" value="PseudoU_synth_1"/>
    <property type="match status" value="1"/>
</dbReference>
<evidence type="ECO:0000256" key="2">
    <source>
        <dbReference type="ARBA" id="ARBA00022694"/>
    </source>
</evidence>
<evidence type="ECO:0000259" key="5">
    <source>
        <dbReference type="Pfam" id="PF01416"/>
    </source>
</evidence>
<dbReference type="SUPFAM" id="SSF55120">
    <property type="entry name" value="Pseudouridine synthase"/>
    <property type="match status" value="1"/>
</dbReference>
<proteinExistence type="inferred from homology"/>
<dbReference type="Proteomes" id="UP001497482">
    <property type="component" value="Chromosome 6"/>
</dbReference>
<dbReference type="Gene3D" id="3.30.70.660">
    <property type="entry name" value="Pseudouridine synthase I, catalytic domain, C-terminal subdomain"/>
    <property type="match status" value="1"/>
</dbReference>
<organism evidence="6 7">
    <name type="scientific">Knipowitschia caucasica</name>
    <name type="common">Caucasian dwarf goby</name>
    <name type="synonym">Pomatoschistus caucasicus</name>
    <dbReference type="NCBI Taxonomy" id="637954"/>
    <lineage>
        <taxon>Eukaryota</taxon>
        <taxon>Metazoa</taxon>
        <taxon>Chordata</taxon>
        <taxon>Craniata</taxon>
        <taxon>Vertebrata</taxon>
        <taxon>Euteleostomi</taxon>
        <taxon>Actinopterygii</taxon>
        <taxon>Neopterygii</taxon>
        <taxon>Teleostei</taxon>
        <taxon>Neoteleostei</taxon>
        <taxon>Acanthomorphata</taxon>
        <taxon>Gobiaria</taxon>
        <taxon>Gobiiformes</taxon>
        <taxon>Gobioidei</taxon>
        <taxon>Gobiidae</taxon>
        <taxon>Gobiinae</taxon>
        <taxon>Knipowitschia</taxon>
    </lineage>
</organism>
<dbReference type="InterPro" id="IPR020103">
    <property type="entry name" value="PsdUridine_synth_cat_dom_sf"/>
</dbReference>
<dbReference type="InterPro" id="IPR001406">
    <property type="entry name" value="PsdUridine_synth_TruA"/>
</dbReference>
<evidence type="ECO:0000313" key="6">
    <source>
        <dbReference type="EMBL" id="CAL1608387.1"/>
    </source>
</evidence>
<dbReference type="EC" id="5.4.99.12" evidence="4"/>
<dbReference type="EMBL" id="OZ035828">
    <property type="protein sequence ID" value="CAL1608387.1"/>
    <property type="molecule type" value="Genomic_DNA"/>
</dbReference>
<reference evidence="6 7" key="1">
    <citation type="submission" date="2024-04" db="EMBL/GenBank/DDBJ databases">
        <authorList>
            <person name="Waldvogel A.-M."/>
            <person name="Schoenle A."/>
        </authorList>
    </citation>
    <scope>NUCLEOTIDE SEQUENCE [LARGE SCALE GENOMIC DNA]</scope>
</reference>
<sequence length="172" mass="18996">MDLNSSKFLRAAFVPMAPGPLSELDMDSMRSAAAMLVGTHDFSSFRAINSDLPFKNPVKTMDLISIQPGASFSSSHFHRHIPFCELKFKSKSFLYKQVRRMVGALVAVGTGRLSPLDLERVKEARDSRAFPQGLAAPPQGLFLTHVEYRDADLQLPTTISEDALSTNPDQNL</sequence>
<dbReference type="GO" id="GO:0160147">
    <property type="term" value="F:tRNA pseudouridine(38-40) synthase activity"/>
    <property type="evidence" value="ECO:0007669"/>
    <property type="project" value="UniProtKB-EC"/>
</dbReference>
<name>A0AAV2M4V2_KNICA</name>
<comment type="similarity">
    <text evidence="1 4">Belongs to the tRNA pseudouridine synthase TruA family.</text>
</comment>
<gene>
    <name evidence="6" type="ORF">KC01_LOCUS35327</name>
</gene>
<feature type="domain" description="Pseudouridine synthase I TruA alpha/beta" evidence="5">
    <location>
        <begin position="32"/>
        <end position="148"/>
    </location>
</feature>
<keyword evidence="7" id="KW-1185">Reference proteome</keyword>
<dbReference type="InterPro" id="IPR020097">
    <property type="entry name" value="PsdUridine_synth_TruA_a/b_dom"/>
</dbReference>
<dbReference type="GO" id="GO:0003723">
    <property type="term" value="F:RNA binding"/>
    <property type="evidence" value="ECO:0007669"/>
    <property type="project" value="InterPro"/>
</dbReference>
<dbReference type="PANTHER" id="PTHR11142">
    <property type="entry name" value="PSEUDOURIDYLATE SYNTHASE"/>
    <property type="match status" value="1"/>
</dbReference>
<evidence type="ECO:0000256" key="3">
    <source>
        <dbReference type="ARBA" id="ARBA00023235"/>
    </source>
</evidence>
<dbReference type="PANTHER" id="PTHR11142:SF0">
    <property type="entry name" value="TRNA PSEUDOURIDINE SYNTHASE-LIKE 1"/>
    <property type="match status" value="1"/>
</dbReference>
<evidence type="ECO:0000313" key="7">
    <source>
        <dbReference type="Proteomes" id="UP001497482"/>
    </source>
</evidence>
<keyword evidence="2 4" id="KW-0819">tRNA processing</keyword>
<protein>
    <recommendedName>
        <fullName evidence="4">tRNA pseudouridine synthase</fullName>
        <ecNumber evidence="4">5.4.99.12</ecNumber>
    </recommendedName>
</protein>
<accession>A0AAV2M4V2</accession>
<keyword evidence="3 4" id="KW-0413">Isomerase</keyword>
<dbReference type="InterPro" id="IPR020095">
    <property type="entry name" value="PsdUridine_synth_TruA_C"/>
</dbReference>
<evidence type="ECO:0000256" key="1">
    <source>
        <dbReference type="ARBA" id="ARBA00009375"/>
    </source>
</evidence>